<gene>
    <name evidence="1" type="ORF">RhiirA1_477709</name>
</gene>
<dbReference type="VEuPathDB" id="FungiDB:RhiirA1_477709"/>
<organism evidence="1 2">
    <name type="scientific">Rhizophagus irregularis</name>
    <dbReference type="NCBI Taxonomy" id="588596"/>
    <lineage>
        <taxon>Eukaryota</taxon>
        <taxon>Fungi</taxon>
        <taxon>Fungi incertae sedis</taxon>
        <taxon>Mucoromycota</taxon>
        <taxon>Glomeromycotina</taxon>
        <taxon>Glomeromycetes</taxon>
        <taxon>Glomerales</taxon>
        <taxon>Glomeraceae</taxon>
        <taxon>Rhizophagus</taxon>
    </lineage>
</organism>
<evidence type="ECO:0000313" key="2">
    <source>
        <dbReference type="Proteomes" id="UP000232688"/>
    </source>
</evidence>
<comment type="caution">
    <text evidence="1">The sequence shown here is derived from an EMBL/GenBank/DDBJ whole genome shotgun (WGS) entry which is preliminary data.</text>
</comment>
<reference evidence="1 2" key="2">
    <citation type="submission" date="2017-10" db="EMBL/GenBank/DDBJ databases">
        <title>Genome analyses suggest a sexual origin of heterokaryosis in a supposedly ancient asexual fungus.</title>
        <authorList>
            <person name="Corradi N."/>
            <person name="Sedzielewska K."/>
            <person name="Noel J."/>
            <person name="Charron P."/>
            <person name="Farinelli L."/>
            <person name="Marton T."/>
            <person name="Kruger M."/>
            <person name="Pelin A."/>
            <person name="Brachmann A."/>
            <person name="Corradi N."/>
        </authorList>
    </citation>
    <scope>NUCLEOTIDE SEQUENCE [LARGE SCALE GENOMIC DNA]</scope>
    <source>
        <strain evidence="1 2">A1</strain>
    </source>
</reference>
<accession>A0A2N0QT40</accession>
<dbReference type="EMBL" id="LLXH01003430">
    <property type="protein sequence ID" value="PKC54238.1"/>
    <property type="molecule type" value="Genomic_DNA"/>
</dbReference>
<dbReference type="Proteomes" id="UP000232688">
    <property type="component" value="Unassembled WGS sequence"/>
</dbReference>
<sequence>MGGLFLVDLIFKISHGKQNWFFNEKEKHNSFKGSSSNTGDNMENNIFAHIFSFFEDFSIGAAATAF</sequence>
<evidence type="ECO:0000313" key="1">
    <source>
        <dbReference type="EMBL" id="PKC54238.1"/>
    </source>
</evidence>
<name>A0A2N0QT40_9GLOM</name>
<reference evidence="1 2" key="1">
    <citation type="submission" date="2017-10" db="EMBL/GenBank/DDBJ databases">
        <title>Extensive intraspecific genome diversity in a model arbuscular mycorrhizal fungus.</title>
        <authorList>
            <person name="Chen E.C.H."/>
            <person name="Morin E."/>
            <person name="Baudet D."/>
            <person name="Noel J."/>
            <person name="Ndikumana S."/>
            <person name="Charron P."/>
            <person name="St-Onge C."/>
            <person name="Giorgi J."/>
            <person name="Grigoriev I.V."/>
            <person name="Roux C."/>
            <person name="Martin F.M."/>
            <person name="Corradi N."/>
        </authorList>
    </citation>
    <scope>NUCLEOTIDE SEQUENCE [LARGE SCALE GENOMIC DNA]</scope>
    <source>
        <strain evidence="1 2">A1</strain>
    </source>
</reference>
<dbReference type="AlphaFoldDB" id="A0A2N0QT40"/>
<protein>
    <submittedName>
        <fullName evidence="1">Uncharacterized protein</fullName>
    </submittedName>
</protein>
<proteinExistence type="predicted"/>